<keyword evidence="3 6" id="KW-0812">Transmembrane</keyword>
<proteinExistence type="predicted"/>
<dbReference type="InterPro" id="IPR019108">
    <property type="entry name" value="Caa3_assmbl_CtaG-rel"/>
</dbReference>
<keyword evidence="2" id="KW-1003">Cell membrane</keyword>
<evidence type="ECO:0000256" key="5">
    <source>
        <dbReference type="ARBA" id="ARBA00023136"/>
    </source>
</evidence>
<comment type="caution">
    <text evidence="7">The sequence shown here is derived from an EMBL/GenBank/DDBJ whole genome shotgun (WGS) entry which is preliminary data.</text>
</comment>
<sequence>MHDRPWLHAAVHLQVLPRRACSPTPCSAGPDPAPHRAPPAVRAGVLVGTLAVHDVLAKLIHADPSEGVAEAQARVADELVYYGSASVELALIVLVCLSWPALRARVPGPAAR</sequence>
<evidence type="ECO:0000256" key="2">
    <source>
        <dbReference type="ARBA" id="ARBA00022475"/>
    </source>
</evidence>
<evidence type="ECO:0000256" key="3">
    <source>
        <dbReference type="ARBA" id="ARBA00022692"/>
    </source>
</evidence>
<gene>
    <name evidence="7" type="ORF">GCM10009533_14610</name>
</gene>
<dbReference type="EMBL" id="BAAAGS010000006">
    <property type="protein sequence ID" value="GAA0516587.1"/>
    <property type="molecule type" value="Genomic_DNA"/>
</dbReference>
<evidence type="ECO:0000313" key="8">
    <source>
        <dbReference type="Proteomes" id="UP001500729"/>
    </source>
</evidence>
<organism evidence="7 8">
    <name type="scientific">Saccharopolyspora erythraea</name>
    <name type="common">Streptomyces erythraeus</name>
    <dbReference type="NCBI Taxonomy" id="1836"/>
    <lineage>
        <taxon>Bacteria</taxon>
        <taxon>Bacillati</taxon>
        <taxon>Actinomycetota</taxon>
        <taxon>Actinomycetes</taxon>
        <taxon>Pseudonocardiales</taxon>
        <taxon>Pseudonocardiaceae</taxon>
        <taxon>Saccharopolyspora</taxon>
    </lineage>
</organism>
<reference evidence="7 8" key="1">
    <citation type="journal article" date="2019" name="Int. J. Syst. Evol. Microbiol.">
        <title>The Global Catalogue of Microorganisms (GCM) 10K type strain sequencing project: providing services to taxonomists for standard genome sequencing and annotation.</title>
        <authorList>
            <consortium name="The Broad Institute Genomics Platform"/>
            <consortium name="The Broad Institute Genome Sequencing Center for Infectious Disease"/>
            <person name="Wu L."/>
            <person name="Ma J."/>
        </authorList>
    </citation>
    <scope>NUCLEOTIDE SEQUENCE [LARGE SCALE GENOMIC DNA]</scope>
    <source>
        <strain evidence="7 8">JCM 10303</strain>
    </source>
</reference>
<evidence type="ECO:0000256" key="1">
    <source>
        <dbReference type="ARBA" id="ARBA00004651"/>
    </source>
</evidence>
<keyword evidence="5 6" id="KW-0472">Membrane</keyword>
<keyword evidence="8" id="KW-1185">Reference proteome</keyword>
<comment type="subcellular location">
    <subcellularLocation>
        <location evidence="1">Cell membrane</location>
        <topology evidence="1">Multi-pass membrane protein</topology>
    </subcellularLocation>
</comment>
<keyword evidence="4 6" id="KW-1133">Transmembrane helix</keyword>
<accession>A0ABN1CEL3</accession>
<name>A0ABN1CEL3_SACER</name>
<dbReference type="RefSeq" id="WP_157355951.1">
    <property type="nucleotide sequence ID" value="NZ_CP069353.1"/>
</dbReference>
<evidence type="ECO:0000256" key="6">
    <source>
        <dbReference type="SAM" id="Phobius"/>
    </source>
</evidence>
<dbReference type="Pfam" id="PF09678">
    <property type="entry name" value="Caa3_CtaG"/>
    <property type="match status" value="1"/>
</dbReference>
<evidence type="ECO:0000256" key="4">
    <source>
        <dbReference type="ARBA" id="ARBA00022989"/>
    </source>
</evidence>
<feature type="transmembrane region" description="Helical" evidence="6">
    <location>
        <begin position="79"/>
        <end position="102"/>
    </location>
</feature>
<protein>
    <submittedName>
        <fullName evidence="7">Uncharacterized protein</fullName>
    </submittedName>
</protein>
<evidence type="ECO:0000313" key="7">
    <source>
        <dbReference type="EMBL" id="GAA0516587.1"/>
    </source>
</evidence>
<dbReference type="Proteomes" id="UP001500729">
    <property type="component" value="Unassembled WGS sequence"/>
</dbReference>